<dbReference type="InterPro" id="IPR013249">
    <property type="entry name" value="RNA_pol_sigma70_r4_t2"/>
</dbReference>
<comment type="caution">
    <text evidence="6">The sequence shown here is derived from an EMBL/GenBank/DDBJ whole genome shotgun (WGS) entry which is preliminary data.</text>
</comment>
<dbReference type="Proteomes" id="UP000732378">
    <property type="component" value="Unassembled WGS sequence"/>
</dbReference>
<organism evidence="6 7">
    <name type="scientific">Nocardioides salarius</name>
    <dbReference type="NCBI Taxonomy" id="374513"/>
    <lineage>
        <taxon>Bacteria</taxon>
        <taxon>Bacillati</taxon>
        <taxon>Actinomycetota</taxon>
        <taxon>Actinomycetes</taxon>
        <taxon>Propionibacteriales</taxon>
        <taxon>Nocardioidaceae</taxon>
        <taxon>Nocardioides</taxon>
    </lineage>
</organism>
<keyword evidence="4" id="KW-0804">Transcription</keyword>
<keyword evidence="6" id="KW-0240">DNA-directed RNA polymerase</keyword>
<evidence type="ECO:0000256" key="2">
    <source>
        <dbReference type="ARBA" id="ARBA00023015"/>
    </source>
</evidence>
<dbReference type="EMBL" id="JAFBBZ010000001">
    <property type="protein sequence ID" value="MBM7508529.1"/>
    <property type="molecule type" value="Genomic_DNA"/>
</dbReference>
<evidence type="ECO:0000256" key="4">
    <source>
        <dbReference type="ARBA" id="ARBA00023163"/>
    </source>
</evidence>
<dbReference type="Pfam" id="PF08281">
    <property type="entry name" value="Sigma70_r4_2"/>
    <property type="match status" value="1"/>
</dbReference>
<dbReference type="InterPro" id="IPR036388">
    <property type="entry name" value="WH-like_DNA-bd_sf"/>
</dbReference>
<reference evidence="6 7" key="1">
    <citation type="submission" date="2021-01" db="EMBL/GenBank/DDBJ databases">
        <title>Sequencing the genomes of 1000 actinobacteria strains.</title>
        <authorList>
            <person name="Klenk H.-P."/>
        </authorList>
    </citation>
    <scope>NUCLEOTIDE SEQUENCE [LARGE SCALE GENOMIC DNA]</scope>
    <source>
        <strain evidence="6 7">DSM 18239</strain>
    </source>
</reference>
<evidence type="ECO:0000259" key="5">
    <source>
        <dbReference type="Pfam" id="PF08281"/>
    </source>
</evidence>
<proteinExistence type="inferred from homology"/>
<dbReference type="InterPro" id="IPR013324">
    <property type="entry name" value="RNA_pol_sigma_r3/r4-like"/>
</dbReference>
<dbReference type="Gene3D" id="1.10.10.10">
    <property type="entry name" value="Winged helix-like DNA-binding domain superfamily/Winged helix DNA-binding domain"/>
    <property type="match status" value="1"/>
</dbReference>
<sequence>MAEITDPRVRKAMFMTAEGYTQPDIARVLGVSTKAVERMLARAREGLQRKGLG</sequence>
<dbReference type="SUPFAM" id="SSF88659">
    <property type="entry name" value="Sigma3 and sigma4 domains of RNA polymerase sigma factors"/>
    <property type="match status" value="1"/>
</dbReference>
<gene>
    <name evidence="6" type="ORF">JOE61_002343</name>
</gene>
<accession>A0ABS2MBH6</accession>
<name>A0ABS2MBH6_9ACTN</name>
<protein>
    <submittedName>
        <fullName evidence="6">DNA-directed RNA polymerase specialized sigma24 family protein</fullName>
    </submittedName>
</protein>
<dbReference type="GO" id="GO:0000428">
    <property type="term" value="C:DNA-directed RNA polymerase complex"/>
    <property type="evidence" value="ECO:0007669"/>
    <property type="project" value="UniProtKB-KW"/>
</dbReference>
<evidence type="ECO:0000313" key="6">
    <source>
        <dbReference type="EMBL" id="MBM7508529.1"/>
    </source>
</evidence>
<evidence type="ECO:0000313" key="7">
    <source>
        <dbReference type="Proteomes" id="UP000732378"/>
    </source>
</evidence>
<keyword evidence="3" id="KW-0731">Sigma factor</keyword>
<keyword evidence="7" id="KW-1185">Reference proteome</keyword>
<keyword evidence="2" id="KW-0805">Transcription regulation</keyword>
<evidence type="ECO:0000256" key="3">
    <source>
        <dbReference type="ARBA" id="ARBA00023082"/>
    </source>
</evidence>
<evidence type="ECO:0000256" key="1">
    <source>
        <dbReference type="ARBA" id="ARBA00010641"/>
    </source>
</evidence>
<dbReference type="RefSeq" id="WP_193671193.1">
    <property type="nucleotide sequence ID" value="NZ_JACDTV010000037.1"/>
</dbReference>
<comment type="similarity">
    <text evidence="1">Belongs to the sigma-70 factor family. ECF subfamily.</text>
</comment>
<feature type="domain" description="RNA polymerase sigma factor 70 region 4 type 2" evidence="5">
    <location>
        <begin position="7"/>
        <end position="45"/>
    </location>
</feature>